<evidence type="ECO:0000313" key="3">
    <source>
        <dbReference type="Proteomes" id="UP000199223"/>
    </source>
</evidence>
<dbReference type="Gene3D" id="3.30.460.10">
    <property type="entry name" value="Beta Polymerase, domain 2"/>
    <property type="match status" value="1"/>
</dbReference>
<dbReference type="Proteomes" id="UP000199223">
    <property type="component" value="Unassembled WGS sequence"/>
</dbReference>
<dbReference type="OrthoDB" id="65410at2"/>
<dbReference type="AlphaFoldDB" id="A0A1H7BB57"/>
<organism evidence="2 3">
    <name type="scientific">Deinococcus reticulitermitis</name>
    <dbReference type="NCBI Taxonomy" id="856736"/>
    <lineage>
        <taxon>Bacteria</taxon>
        <taxon>Thermotogati</taxon>
        <taxon>Deinococcota</taxon>
        <taxon>Deinococci</taxon>
        <taxon>Deinococcales</taxon>
        <taxon>Deinococcaceae</taxon>
        <taxon>Deinococcus</taxon>
    </lineage>
</organism>
<proteinExistence type="predicted"/>
<feature type="domain" description="Lincosamide nucleotidyltransferase-like C-terminal" evidence="1">
    <location>
        <begin position="150"/>
        <end position="245"/>
    </location>
</feature>
<keyword evidence="2" id="KW-0808">Transferase</keyword>
<gene>
    <name evidence="2" type="ORF">SAMN04488058_11712</name>
</gene>
<dbReference type="Pfam" id="PF21418">
    <property type="entry name" value="LinB-like_C"/>
    <property type="match status" value="1"/>
</dbReference>
<dbReference type="InterPro" id="IPR048495">
    <property type="entry name" value="LinB-like_C"/>
</dbReference>
<dbReference type="GO" id="GO:0016740">
    <property type="term" value="F:transferase activity"/>
    <property type="evidence" value="ECO:0007669"/>
    <property type="project" value="UniProtKB-KW"/>
</dbReference>
<dbReference type="EMBL" id="FNZA01000017">
    <property type="protein sequence ID" value="SEJ74678.1"/>
    <property type="molecule type" value="Genomic_DNA"/>
</dbReference>
<evidence type="ECO:0000259" key="1">
    <source>
        <dbReference type="Pfam" id="PF21418"/>
    </source>
</evidence>
<protein>
    <submittedName>
        <fullName evidence="2">Lincosamide nucleotidyltransferase</fullName>
    </submittedName>
</protein>
<evidence type="ECO:0000313" key="2">
    <source>
        <dbReference type="EMBL" id="SEJ74678.1"/>
    </source>
</evidence>
<dbReference type="STRING" id="856736.SAMN04488058_11712"/>
<sequence length="265" mass="29340">MSGLERHIALDSRLRAEMRRDGRVTHALGYGSFPQGKADRFSDLEYWLFLRPGEEASFDPRAWLDPLGPVIHSVVNEFGTFNAALPGLLRVELHAVSNMQLGVVSGWPGGEVFPERMVVKDQGGELLALLRALEDKQAAPIEEAALLLDRALNWLVFGLNVLRRGERVRALELLGWIQGKVLRLAVLETGRIEGWVNPARLAETRLPPEVLFRYARLTTGLTPPGALESAYAEAVNWTLDLAARLGLPLSPALAAELRAWTQERA</sequence>
<accession>A0A1H7BB57</accession>
<name>A0A1H7BB57_9DEIO</name>
<dbReference type="Gene3D" id="1.20.120.330">
    <property type="entry name" value="Nucleotidyltransferases domain 2"/>
    <property type="match status" value="1"/>
</dbReference>
<dbReference type="InterPro" id="IPR043519">
    <property type="entry name" value="NT_sf"/>
</dbReference>
<reference evidence="3" key="1">
    <citation type="submission" date="2016-10" db="EMBL/GenBank/DDBJ databases">
        <authorList>
            <person name="Varghese N."/>
            <person name="Submissions S."/>
        </authorList>
    </citation>
    <scope>NUCLEOTIDE SEQUENCE [LARGE SCALE GENOMIC DNA]</scope>
    <source>
        <strain evidence="3">CGMCC 1.10218</strain>
    </source>
</reference>
<keyword evidence="3" id="KW-1185">Reference proteome</keyword>
<dbReference type="RefSeq" id="WP_092265295.1">
    <property type="nucleotide sequence ID" value="NZ_FNZA01000017.1"/>
</dbReference>